<comment type="caution">
    <text evidence="15">The sequence shown here is derived from an EMBL/GenBank/DDBJ whole genome shotgun (WGS) entry which is preliminary data.</text>
</comment>
<dbReference type="InterPro" id="IPR004299">
    <property type="entry name" value="MBOAT_fam"/>
</dbReference>
<feature type="transmembrane region" description="Helical" evidence="14">
    <location>
        <begin position="150"/>
        <end position="174"/>
    </location>
</feature>
<reference evidence="16" key="1">
    <citation type="submission" date="2018-05" db="EMBL/GenBank/DDBJ databases">
        <title>Zavarzinia sp. HR-AS.</title>
        <authorList>
            <person name="Lee Y."/>
            <person name="Jeon C.O."/>
        </authorList>
    </citation>
    <scope>NUCLEOTIDE SEQUENCE [LARGE SCALE GENOMIC DNA]</scope>
    <source>
        <strain evidence="16">DSM 1231</strain>
    </source>
</reference>
<dbReference type="PIRSF" id="PIRSF016636">
    <property type="entry name" value="AlgI_DltB"/>
    <property type="match status" value="1"/>
</dbReference>
<dbReference type="InterPro" id="IPR028362">
    <property type="entry name" value="AlgI"/>
</dbReference>
<dbReference type="OrthoDB" id="139172at2"/>
<keyword evidence="10 13" id="KW-0472">Membrane</keyword>
<protein>
    <recommendedName>
        <fullName evidence="4">Probable alginate O-acetylase AlgI</fullName>
    </recommendedName>
    <alternativeName>
        <fullName evidence="12">Alginate biosynthesis protein AlgI</fullName>
    </alternativeName>
</protein>
<feature type="transmembrane region" description="Helical" evidence="14">
    <location>
        <begin position="119"/>
        <end position="138"/>
    </location>
</feature>
<dbReference type="GO" id="GO:0005886">
    <property type="term" value="C:plasma membrane"/>
    <property type="evidence" value="ECO:0007669"/>
    <property type="project" value="UniProtKB-SubCell"/>
</dbReference>
<evidence type="ECO:0000256" key="13">
    <source>
        <dbReference type="PIRNR" id="PIRNR016636"/>
    </source>
</evidence>
<dbReference type="RefSeq" id="WP_109922195.1">
    <property type="nucleotide sequence ID" value="NZ_QGLF01000004.1"/>
</dbReference>
<evidence type="ECO:0000256" key="10">
    <source>
        <dbReference type="ARBA" id="ARBA00023136"/>
    </source>
</evidence>
<keyword evidence="8" id="KW-0016">Alginate biosynthesis</keyword>
<name>A0A317E1G8_9PROT</name>
<keyword evidence="7 14" id="KW-0812">Transmembrane</keyword>
<comment type="pathway">
    <text evidence="2">Glycan biosynthesis; alginate biosynthesis.</text>
</comment>
<evidence type="ECO:0000313" key="16">
    <source>
        <dbReference type="Proteomes" id="UP000246077"/>
    </source>
</evidence>
<evidence type="ECO:0000256" key="9">
    <source>
        <dbReference type="ARBA" id="ARBA00022989"/>
    </source>
</evidence>
<evidence type="ECO:0000256" key="7">
    <source>
        <dbReference type="ARBA" id="ARBA00022692"/>
    </source>
</evidence>
<dbReference type="PANTHER" id="PTHR13285">
    <property type="entry name" value="ACYLTRANSFERASE"/>
    <property type="match status" value="1"/>
</dbReference>
<evidence type="ECO:0000256" key="8">
    <source>
        <dbReference type="ARBA" id="ARBA00022841"/>
    </source>
</evidence>
<feature type="transmembrane region" description="Helical" evidence="14">
    <location>
        <begin position="77"/>
        <end position="99"/>
    </location>
</feature>
<keyword evidence="5 13" id="KW-1003">Cell membrane</keyword>
<keyword evidence="16" id="KW-1185">Reference proteome</keyword>
<dbReference type="Pfam" id="PF03062">
    <property type="entry name" value="MBOAT"/>
    <property type="match status" value="1"/>
</dbReference>
<feature type="transmembrane region" description="Helical" evidence="14">
    <location>
        <begin position="45"/>
        <end position="65"/>
    </location>
</feature>
<evidence type="ECO:0000256" key="11">
    <source>
        <dbReference type="ARBA" id="ARBA00023315"/>
    </source>
</evidence>
<dbReference type="PANTHER" id="PTHR13285:SF23">
    <property type="entry name" value="TEICHOIC ACID D-ALANYLTRANSFERASE"/>
    <property type="match status" value="1"/>
</dbReference>
<dbReference type="PIRSF" id="PIRSF500217">
    <property type="entry name" value="AlgI"/>
    <property type="match status" value="1"/>
</dbReference>
<dbReference type="GO" id="GO:0016746">
    <property type="term" value="F:acyltransferase activity"/>
    <property type="evidence" value="ECO:0007669"/>
    <property type="project" value="UniProtKB-KW"/>
</dbReference>
<dbReference type="GO" id="GO:0042121">
    <property type="term" value="P:alginic acid biosynthetic process"/>
    <property type="evidence" value="ECO:0007669"/>
    <property type="project" value="UniProtKB-KW"/>
</dbReference>
<evidence type="ECO:0000313" key="15">
    <source>
        <dbReference type="EMBL" id="PWR19980.1"/>
    </source>
</evidence>
<comment type="subcellular location">
    <subcellularLocation>
        <location evidence="1">Cell membrane</location>
        <topology evidence="1">Multi-pass membrane protein</topology>
    </subcellularLocation>
</comment>
<feature type="transmembrane region" description="Helical" evidence="14">
    <location>
        <begin position="429"/>
        <end position="451"/>
    </location>
</feature>
<dbReference type="Proteomes" id="UP000246077">
    <property type="component" value="Unassembled WGS sequence"/>
</dbReference>
<keyword evidence="9 14" id="KW-1133">Transmembrane helix</keyword>
<gene>
    <name evidence="15" type="ORF">DKG75_16175</name>
</gene>
<dbReference type="AlphaFoldDB" id="A0A317E1G8"/>
<dbReference type="InterPro" id="IPR051085">
    <property type="entry name" value="MB_O-acyltransferase"/>
</dbReference>
<proteinExistence type="inferred from homology"/>
<dbReference type="EMBL" id="QGLF01000004">
    <property type="protein sequence ID" value="PWR19980.1"/>
    <property type="molecule type" value="Genomic_DNA"/>
</dbReference>
<comment type="similarity">
    <text evidence="3 13">Belongs to the membrane-bound acyltransferase family.</text>
</comment>
<accession>A0A317E1G8</accession>
<evidence type="ECO:0000256" key="2">
    <source>
        <dbReference type="ARBA" id="ARBA00005182"/>
    </source>
</evidence>
<evidence type="ECO:0000256" key="14">
    <source>
        <dbReference type="SAM" id="Phobius"/>
    </source>
</evidence>
<feature type="transmembrane region" description="Helical" evidence="14">
    <location>
        <begin position="349"/>
        <end position="371"/>
    </location>
</feature>
<evidence type="ECO:0000256" key="3">
    <source>
        <dbReference type="ARBA" id="ARBA00010323"/>
    </source>
</evidence>
<organism evidence="15 16">
    <name type="scientific">Zavarzinia compransoris</name>
    <dbReference type="NCBI Taxonomy" id="1264899"/>
    <lineage>
        <taxon>Bacteria</taxon>
        <taxon>Pseudomonadati</taxon>
        <taxon>Pseudomonadota</taxon>
        <taxon>Alphaproteobacteria</taxon>
        <taxon>Rhodospirillales</taxon>
        <taxon>Zavarziniaceae</taxon>
        <taxon>Zavarzinia</taxon>
    </lineage>
</organism>
<evidence type="ECO:0000256" key="4">
    <source>
        <dbReference type="ARBA" id="ARBA00016084"/>
    </source>
</evidence>
<feature type="transmembrane region" description="Helical" evidence="14">
    <location>
        <begin position="401"/>
        <end position="422"/>
    </location>
</feature>
<keyword evidence="6 13" id="KW-0808">Transferase</keyword>
<sequence>MVFASVEFLTLFLPLFLLCYALVPAGGRNWVLLIASWAFYGWWKPVFLLLLIGVTVFSYFCGLAIEAARSDAEKQRRLALGAAANLLVLGWFKYANLLVGTTNEGLALFHLGAIPWETVILPIGVSFYILQAISYLYDIRRGTITPERDFVAFAVYKAFFTQLVAGPVIRYSWIDKELTRRDLRFDNFAKGSRRFMLGFCMKVLIADQLAGLVDLVFALPAPSLADAWLGALGYTLQLYFDFAGYSAMAIGLALMLGFHFPENFNDPYLSTSIQEFWRRWHISLSGWLRDYLYVAMGGNRQGEARTYANLILTMAIGGLWHGAAWTFMAWGLVHGIALAVERAGRRRGIALPTVLAWPATMALVMLAWTLFRSTSWQMAETMLLGQVGWYGIGLGDAVRVALHPTVTLWLAAGVAVALWPAVRGRLAGALALVPGWWHGLWPVLAFLYALAALKERETVPFLYFQF</sequence>
<feature type="transmembrane region" description="Helical" evidence="14">
    <location>
        <begin position="319"/>
        <end position="340"/>
    </location>
</feature>
<evidence type="ECO:0000256" key="12">
    <source>
        <dbReference type="ARBA" id="ARBA00031030"/>
    </source>
</evidence>
<evidence type="ECO:0000256" key="5">
    <source>
        <dbReference type="ARBA" id="ARBA00022475"/>
    </source>
</evidence>
<feature type="transmembrane region" description="Helical" evidence="14">
    <location>
        <begin position="238"/>
        <end position="260"/>
    </location>
</feature>
<keyword evidence="11 13" id="KW-0012">Acyltransferase</keyword>
<evidence type="ECO:0000256" key="1">
    <source>
        <dbReference type="ARBA" id="ARBA00004651"/>
    </source>
</evidence>
<evidence type="ECO:0000256" key="6">
    <source>
        <dbReference type="ARBA" id="ARBA00022679"/>
    </source>
</evidence>
<dbReference type="InterPro" id="IPR024194">
    <property type="entry name" value="Ac/AlaTfrase_AlgI/DltB"/>
</dbReference>